<name>A0A0G0MMI3_9BACT</name>
<dbReference type="GO" id="GO:0003735">
    <property type="term" value="F:structural constituent of ribosome"/>
    <property type="evidence" value="ECO:0007669"/>
    <property type="project" value="InterPro"/>
</dbReference>
<dbReference type="GO" id="GO:0005840">
    <property type="term" value="C:ribosome"/>
    <property type="evidence" value="ECO:0007669"/>
    <property type="project" value="UniProtKB-KW"/>
</dbReference>
<dbReference type="InterPro" id="IPR020814">
    <property type="entry name" value="Ribosomal_S6_plastid/chlpt"/>
</dbReference>
<protein>
    <recommendedName>
        <fullName evidence="2 3">Small ribosomal subunit protein bS6</fullName>
    </recommendedName>
</protein>
<reference evidence="5 6" key="1">
    <citation type="journal article" date="2015" name="Nature">
        <title>rRNA introns, odd ribosomes, and small enigmatic genomes across a large radiation of phyla.</title>
        <authorList>
            <person name="Brown C.T."/>
            <person name="Hug L.A."/>
            <person name="Thomas B.C."/>
            <person name="Sharon I."/>
            <person name="Castelle C.J."/>
            <person name="Singh A."/>
            <person name="Wilkins M.J."/>
            <person name="Williams K.H."/>
            <person name="Banfield J.F."/>
        </authorList>
    </citation>
    <scope>NUCLEOTIDE SEQUENCE [LARGE SCALE GENOMIC DNA]</scope>
</reference>
<keyword evidence="3 5" id="KW-0689">Ribosomal protein</keyword>
<dbReference type="HAMAP" id="MF_00360">
    <property type="entry name" value="Ribosomal_bS6"/>
    <property type="match status" value="1"/>
</dbReference>
<comment type="caution">
    <text evidence="5">The sequence shown here is derived from an EMBL/GenBank/DDBJ whole genome shotgun (WGS) entry which is preliminary data.</text>
</comment>
<keyword evidence="3" id="KW-0687">Ribonucleoprotein</keyword>
<evidence type="ECO:0000256" key="1">
    <source>
        <dbReference type="ARBA" id="ARBA00009512"/>
    </source>
</evidence>
<evidence type="ECO:0000256" key="2">
    <source>
        <dbReference type="ARBA" id="ARBA00035294"/>
    </source>
</evidence>
<dbReference type="GO" id="GO:0006412">
    <property type="term" value="P:translation"/>
    <property type="evidence" value="ECO:0007669"/>
    <property type="project" value="UniProtKB-UniRule"/>
</dbReference>
<feature type="region of interest" description="Disordered" evidence="4">
    <location>
        <begin position="109"/>
        <end position="157"/>
    </location>
</feature>
<dbReference type="GO" id="GO:0005737">
    <property type="term" value="C:cytoplasm"/>
    <property type="evidence" value="ECO:0007669"/>
    <property type="project" value="UniProtKB-ARBA"/>
</dbReference>
<gene>
    <name evidence="3" type="primary">rpsF</name>
    <name evidence="5" type="ORF">UT30_C0009G0048</name>
</gene>
<dbReference type="EMBL" id="LBWG01000009">
    <property type="protein sequence ID" value="KKR04338.1"/>
    <property type="molecule type" value="Genomic_DNA"/>
</dbReference>
<dbReference type="PANTHER" id="PTHR21011:SF1">
    <property type="entry name" value="SMALL RIBOSOMAL SUBUNIT PROTEIN BS6M"/>
    <property type="match status" value="1"/>
</dbReference>
<keyword evidence="3" id="KW-0694">RNA-binding</keyword>
<organism evidence="5 6">
    <name type="scientific">Candidatus Uhrbacteria bacterium GW2011_GWF2_39_13</name>
    <dbReference type="NCBI Taxonomy" id="1618995"/>
    <lineage>
        <taxon>Bacteria</taxon>
        <taxon>Candidatus Uhriibacteriota</taxon>
    </lineage>
</organism>
<dbReference type="SUPFAM" id="SSF54995">
    <property type="entry name" value="Ribosomal protein S6"/>
    <property type="match status" value="1"/>
</dbReference>
<feature type="compositionally biased region" description="Basic and acidic residues" evidence="4">
    <location>
        <begin position="113"/>
        <end position="123"/>
    </location>
</feature>
<dbReference type="Gene3D" id="3.30.70.60">
    <property type="match status" value="1"/>
</dbReference>
<evidence type="ECO:0000256" key="3">
    <source>
        <dbReference type="HAMAP-Rule" id="MF_00360"/>
    </source>
</evidence>
<evidence type="ECO:0000313" key="5">
    <source>
        <dbReference type="EMBL" id="KKR04338.1"/>
    </source>
</evidence>
<dbReference type="GO" id="GO:0070181">
    <property type="term" value="F:small ribosomal subunit rRNA binding"/>
    <property type="evidence" value="ECO:0007669"/>
    <property type="project" value="TreeGrafter"/>
</dbReference>
<dbReference type="NCBIfam" id="TIGR00166">
    <property type="entry name" value="S6"/>
    <property type="match status" value="1"/>
</dbReference>
<dbReference type="InterPro" id="IPR035980">
    <property type="entry name" value="Ribosomal_bS6_sf"/>
</dbReference>
<sequence length="171" mass="19315">MKGYELLYIVGTQYTDEEVGGIQETIAKFLGDLKAKVLRNENLGKIRLAYPIKKISHGSYILVHFDANSSIVQDFNRRLGLMDEVLRHTLLTRVSGALEKTFEISSYVPPLSEESKQEKETKRPSLKTSKKSVQAELPSPRPVSMEESSMSMEELDQKLDQILEGDIAKNI</sequence>
<dbReference type="Pfam" id="PF01250">
    <property type="entry name" value="Ribosomal_S6"/>
    <property type="match status" value="1"/>
</dbReference>
<comment type="function">
    <text evidence="3">Binds together with bS18 to 16S ribosomal RNA.</text>
</comment>
<keyword evidence="3" id="KW-0699">rRNA-binding</keyword>
<proteinExistence type="inferred from homology"/>
<accession>A0A0G0MMI3</accession>
<evidence type="ECO:0000313" key="6">
    <source>
        <dbReference type="Proteomes" id="UP000033935"/>
    </source>
</evidence>
<dbReference type="CDD" id="cd00473">
    <property type="entry name" value="bS6"/>
    <property type="match status" value="1"/>
</dbReference>
<dbReference type="InterPro" id="IPR000529">
    <property type="entry name" value="Ribosomal_bS6"/>
</dbReference>
<comment type="similarity">
    <text evidence="1 3">Belongs to the bacterial ribosomal protein bS6 family.</text>
</comment>
<dbReference type="GO" id="GO:1990904">
    <property type="term" value="C:ribonucleoprotein complex"/>
    <property type="evidence" value="ECO:0007669"/>
    <property type="project" value="UniProtKB-KW"/>
</dbReference>
<dbReference type="InterPro" id="IPR014717">
    <property type="entry name" value="Transl_elong_EF1B/ribsomal_bS6"/>
</dbReference>
<evidence type="ECO:0000256" key="4">
    <source>
        <dbReference type="SAM" id="MobiDB-lite"/>
    </source>
</evidence>
<dbReference type="PANTHER" id="PTHR21011">
    <property type="entry name" value="MITOCHONDRIAL 28S RIBOSOMAL PROTEIN S6"/>
    <property type="match status" value="1"/>
</dbReference>
<dbReference type="Proteomes" id="UP000033935">
    <property type="component" value="Unassembled WGS sequence"/>
</dbReference>
<dbReference type="AlphaFoldDB" id="A0A0G0MMI3"/>